<dbReference type="EMBL" id="UINC01001734">
    <property type="protein sequence ID" value="SUZ87637.1"/>
    <property type="molecule type" value="Genomic_DNA"/>
</dbReference>
<organism evidence="1">
    <name type="scientific">marine metagenome</name>
    <dbReference type="NCBI Taxonomy" id="408172"/>
    <lineage>
        <taxon>unclassified sequences</taxon>
        <taxon>metagenomes</taxon>
        <taxon>ecological metagenomes</taxon>
    </lineage>
</organism>
<name>A0A381RCR6_9ZZZZ</name>
<protein>
    <submittedName>
        <fullName evidence="1">Uncharacterized protein</fullName>
    </submittedName>
</protein>
<sequence>MGPYGQTIHILIDSPGEKIERIKKSNSLFRVNFEVYFFFLDGMVFTF</sequence>
<proteinExistence type="predicted"/>
<accession>A0A381RCR6</accession>
<evidence type="ECO:0000313" key="1">
    <source>
        <dbReference type="EMBL" id="SUZ87637.1"/>
    </source>
</evidence>
<reference evidence="1" key="1">
    <citation type="submission" date="2018-05" db="EMBL/GenBank/DDBJ databases">
        <authorList>
            <person name="Lanie J.A."/>
            <person name="Ng W.-L."/>
            <person name="Kazmierczak K.M."/>
            <person name="Andrzejewski T.M."/>
            <person name="Davidsen T.M."/>
            <person name="Wayne K.J."/>
            <person name="Tettelin H."/>
            <person name="Glass J.I."/>
            <person name="Rusch D."/>
            <person name="Podicherti R."/>
            <person name="Tsui H.-C.T."/>
            <person name="Winkler M.E."/>
        </authorList>
    </citation>
    <scope>NUCLEOTIDE SEQUENCE</scope>
</reference>
<dbReference type="AlphaFoldDB" id="A0A381RCR6"/>
<gene>
    <name evidence="1" type="ORF">METZ01_LOCUS40491</name>
</gene>